<keyword evidence="5" id="KW-0677">Repeat</keyword>
<feature type="compositionally biased region" description="Basic and acidic residues" evidence="13">
    <location>
        <begin position="519"/>
        <end position="528"/>
    </location>
</feature>
<evidence type="ECO:0000256" key="8">
    <source>
        <dbReference type="ARBA" id="ARBA00023015"/>
    </source>
</evidence>
<keyword evidence="7" id="KW-0862">Zinc</keyword>
<keyword evidence="10" id="KW-0804">Transcription</keyword>
<feature type="region of interest" description="Disordered" evidence="13">
    <location>
        <begin position="370"/>
        <end position="436"/>
    </location>
</feature>
<feature type="compositionally biased region" description="Polar residues" evidence="13">
    <location>
        <begin position="95"/>
        <end position="132"/>
    </location>
</feature>
<keyword evidence="4" id="KW-0479">Metal-binding</keyword>
<evidence type="ECO:0000313" key="16">
    <source>
        <dbReference type="Proteomes" id="UP001158576"/>
    </source>
</evidence>
<evidence type="ECO:0000256" key="1">
    <source>
        <dbReference type="ARBA" id="ARBA00007158"/>
    </source>
</evidence>
<evidence type="ECO:0000256" key="13">
    <source>
        <dbReference type="SAM" id="MobiDB-lite"/>
    </source>
</evidence>
<reference evidence="15 16" key="1">
    <citation type="submission" date="2021-04" db="EMBL/GenBank/DDBJ databases">
        <authorList>
            <person name="Bliznina A."/>
        </authorList>
    </citation>
    <scope>NUCLEOTIDE SEQUENCE [LARGE SCALE GENOMIC DNA]</scope>
</reference>
<dbReference type="PANTHER" id="PTHR12487:SF7">
    <property type="entry name" value="PROTEIN TEASHIRT-RELATED"/>
    <property type="match status" value="1"/>
</dbReference>
<keyword evidence="6 12" id="KW-0863">Zinc-finger</keyword>
<comment type="similarity">
    <text evidence="1">Belongs to the teashirt C2H2-type zinc-finger protein family.</text>
</comment>
<evidence type="ECO:0000256" key="7">
    <source>
        <dbReference type="ARBA" id="ARBA00022833"/>
    </source>
</evidence>
<dbReference type="PANTHER" id="PTHR12487">
    <property type="entry name" value="TEASHIRT-RELATED"/>
    <property type="match status" value="1"/>
</dbReference>
<feature type="region of interest" description="Disordered" evidence="13">
    <location>
        <begin position="498"/>
        <end position="582"/>
    </location>
</feature>
<evidence type="ECO:0000256" key="9">
    <source>
        <dbReference type="ARBA" id="ARBA00023125"/>
    </source>
</evidence>
<feature type="region of interest" description="Disordered" evidence="13">
    <location>
        <begin position="1"/>
        <end position="29"/>
    </location>
</feature>
<dbReference type="Gene3D" id="3.30.160.60">
    <property type="entry name" value="Classic Zinc Finger"/>
    <property type="match status" value="1"/>
</dbReference>
<keyword evidence="2" id="KW-0217">Developmental protein</keyword>
<evidence type="ECO:0000256" key="5">
    <source>
        <dbReference type="ARBA" id="ARBA00022737"/>
    </source>
</evidence>
<name>A0ABN7SNM7_OIKDI</name>
<feature type="compositionally biased region" description="Low complexity" evidence="13">
    <location>
        <begin position="387"/>
        <end position="396"/>
    </location>
</feature>
<feature type="domain" description="C2H2-type" evidence="14">
    <location>
        <begin position="231"/>
        <end position="260"/>
    </location>
</feature>
<evidence type="ECO:0000256" key="4">
    <source>
        <dbReference type="ARBA" id="ARBA00022723"/>
    </source>
</evidence>
<dbReference type="Pfam" id="PF12756">
    <property type="entry name" value="zf-C2H2_2"/>
    <property type="match status" value="1"/>
</dbReference>
<evidence type="ECO:0000256" key="3">
    <source>
        <dbReference type="ARBA" id="ARBA00022491"/>
    </source>
</evidence>
<dbReference type="InterPro" id="IPR036236">
    <property type="entry name" value="Znf_C2H2_sf"/>
</dbReference>
<dbReference type="SUPFAM" id="SSF57667">
    <property type="entry name" value="beta-beta-alpha zinc fingers"/>
    <property type="match status" value="1"/>
</dbReference>
<dbReference type="InterPro" id="IPR013087">
    <property type="entry name" value="Znf_C2H2_type"/>
</dbReference>
<keyword evidence="16" id="KW-1185">Reference proteome</keyword>
<dbReference type="InterPro" id="IPR027008">
    <property type="entry name" value="Teashirt_fam"/>
</dbReference>
<feature type="region of interest" description="Disordered" evidence="13">
    <location>
        <begin position="59"/>
        <end position="139"/>
    </location>
</feature>
<evidence type="ECO:0000259" key="14">
    <source>
        <dbReference type="PROSITE" id="PS50157"/>
    </source>
</evidence>
<accession>A0ABN7SNM7</accession>
<dbReference type="SMART" id="SM00355">
    <property type="entry name" value="ZnF_C2H2"/>
    <property type="match status" value="2"/>
</dbReference>
<dbReference type="EMBL" id="OU015566">
    <property type="protein sequence ID" value="CAG5102683.1"/>
    <property type="molecule type" value="Genomic_DNA"/>
</dbReference>
<evidence type="ECO:0000256" key="2">
    <source>
        <dbReference type="ARBA" id="ARBA00022473"/>
    </source>
</evidence>
<evidence type="ECO:0000256" key="11">
    <source>
        <dbReference type="ARBA" id="ARBA00023242"/>
    </source>
</evidence>
<sequence>MPRTKLSPTRLEEDESNNQRTQQQMASTNILDKCYGDMEKFLINYKKRDEEKKKLNAFKTESRHESNHSLQMQNPKPAPGRQLSKAERYRWIIQEPSSTNQQNSSIRGGSPKNQRSPSSPNGTSRGLVQNTAGVGPAGDVSYNSRLIKSIMKGASDFKCKHCGESFDKLDSLTKHMMIQGHFTETDDDAQAADSLNLSRKSSASMDLRANFNGEAKNPAKKDEESSAAKVLSCLRCGASFDSLPDLSCHMARTNHHESIPSLKTFNSSTSSPFSQLPKPGQKGFGFPTQNSLQTASLPSVPLFPPSSLGASFLQPSALAGRIPMLPGSLPLYNAFFPLMRPQVSHTALQSLLQQQTLALLQTQLHQNLAAQTAQKSDNEEIDDSRSHASSSRSPSRTNKMPAASCSRLSSSSGRQGGGNGEEPLDLSKKRPLRHRIIPLDREEPVITESVKNRSSLSRSSSFRTFLDRYGQIHCIANLAPNYPIGSCSRSNSPILEKESAMSHDSDIDIVAPTSPGNENIHEDHELEPPSKMPHLDNPTSPDNSSSRKSSASPPRGNPIMAIENLINSQNLEKKKQSGMAKK</sequence>
<dbReference type="Proteomes" id="UP001158576">
    <property type="component" value="Chromosome 1"/>
</dbReference>
<protein>
    <submittedName>
        <fullName evidence="15">Oidioi.mRNA.OKI2018_I69.chr1.g419.t1.cds</fullName>
    </submittedName>
</protein>
<feature type="compositionally biased region" description="Polar residues" evidence="13">
    <location>
        <begin position="18"/>
        <end position="29"/>
    </location>
</feature>
<feature type="compositionally biased region" description="Low complexity" evidence="13">
    <location>
        <begin position="538"/>
        <end position="554"/>
    </location>
</feature>
<evidence type="ECO:0000256" key="12">
    <source>
        <dbReference type="PROSITE-ProRule" id="PRU00042"/>
    </source>
</evidence>
<evidence type="ECO:0000256" key="6">
    <source>
        <dbReference type="ARBA" id="ARBA00022771"/>
    </source>
</evidence>
<feature type="domain" description="C2H2-type" evidence="14">
    <location>
        <begin position="157"/>
        <end position="186"/>
    </location>
</feature>
<keyword evidence="8" id="KW-0805">Transcription regulation</keyword>
<feature type="compositionally biased region" description="Low complexity" evidence="13">
    <location>
        <begin position="404"/>
        <end position="413"/>
    </location>
</feature>
<keyword evidence="11" id="KW-0539">Nucleus</keyword>
<keyword evidence="3" id="KW-0678">Repressor</keyword>
<dbReference type="PROSITE" id="PS50157">
    <property type="entry name" value="ZINC_FINGER_C2H2_2"/>
    <property type="match status" value="2"/>
</dbReference>
<proteinExistence type="inferred from homology"/>
<dbReference type="PROSITE" id="PS00028">
    <property type="entry name" value="ZINC_FINGER_C2H2_1"/>
    <property type="match status" value="2"/>
</dbReference>
<evidence type="ECO:0000256" key="10">
    <source>
        <dbReference type="ARBA" id="ARBA00023163"/>
    </source>
</evidence>
<dbReference type="InterPro" id="IPR041661">
    <property type="entry name" value="ZN622/Rei1/Reh1_Znf-C2H2"/>
</dbReference>
<keyword evidence="9" id="KW-0238">DNA-binding</keyword>
<gene>
    <name evidence="15" type="ORF">OKIOD_LOCUS9184</name>
</gene>
<evidence type="ECO:0000313" key="15">
    <source>
        <dbReference type="EMBL" id="CAG5102683.1"/>
    </source>
</evidence>
<organism evidence="15 16">
    <name type="scientific">Oikopleura dioica</name>
    <name type="common">Tunicate</name>
    <dbReference type="NCBI Taxonomy" id="34765"/>
    <lineage>
        <taxon>Eukaryota</taxon>
        <taxon>Metazoa</taxon>
        <taxon>Chordata</taxon>
        <taxon>Tunicata</taxon>
        <taxon>Appendicularia</taxon>
        <taxon>Copelata</taxon>
        <taxon>Oikopleuridae</taxon>
        <taxon>Oikopleura</taxon>
    </lineage>
</organism>